<feature type="region of interest" description="Disordered" evidence="1">
    <location>
        <begin position="203"/>
        <end position="292"/>
    </location>
</feature>
<feature type="compositionally biased region" description="Low complexity" evidence="1">
    <location>
        <begin position="234"/>
        <end position="247"/>
    </location>
</feature>
<dbReference type="AlphaFoldDB" id="A0A4P7CVA7"/>
<reference evidence="2 3" key="1">
    <citation type="submission" date="2019-03" db="EMBL/GenBank/DDBJ databases">
        <title>Paraburkholderia sp. 7MH5, isolated from subtropical forest soil.</title>
        <authorList>
            <person name="Gao Z.-H."/>
            <person name="Qiu L.-H."/>
        </authorList>
    </citation>
    <scope>NUCLEOTIDE SEQUENCE [LARGE SCALE GENOMIC DNA]</scope>
    <source>
        <strain evidence="2 3">7MH5</strain>
    </source>
</reference>
<feature type="compositionally biased region" description="Low complexity" evidence="1">
    <location>
        <begin position="207"/>
        <end position="225"/>
    </location>
</feature>
<dbReference type="EMBL" id="CP038149">
    <property type="protein sequence ID" value="QBQ99237.1"/>
    <property type="molecule type" value="Genomic_DNA"/>
</dbReference>
<feature type="compositionally biased region" description="Low complexity" evidence="1">
    <location>
        <begin position="271"/>
        <end position="286"/>
    </location>
</feature>
<dbReference type="RefSeq" id="WP_134751806.1">
    <property type="nucleotide sequence ID" value="NZ_CP038149.1"/>
</dbReference>
<sequence length="373" mass="34835">MSEEQQNQSTGLLGELRNFEQKLEHALHLDGEGNAAGGASSGRPLQGEMSAQGAPGSNGAIEHGAGAAAQGEIDVVSAGAAPSGTSGTTSVVGAESGATPAAGEQGNVIGAAQVATDGSATATSSDAASSTQTTQANPSGAFLGADPGNATPGQALNAALSTQNQSGSAPQGDVGELSLSPVSGDGNAGEAGNVLAANAATPTALEGSATSATSPTPSGPGAQEGAAGGPLADSTPLSGSLALPSLSQVTGMAAAGGEGDGSGCTSEGVEAGNAPTDAGAAAAGANGSAGGGVPGAADPNGSALAADAASASAAALSAQAALQAAGTLAAKTSAVPSSEVRQHVLNIKRLLAGFETRTVEQILAELEAIERKV</sequence>
<feature type="compositionally biased region" description="Low complexity" evidence="1">
    <location>
        <begin position="115"/>
        <end position="136"/>
    </location>
</feature>
<evidence type="ECO:0000313" key="3">
    <source>
        <dbReference type="Proteomes" id="UP000295727"/>
    </source>
</evidence>
<evidence type="ECO:0000256" key="1">
    <source>
        <dbReference type="SAM" id="MobiDB-lite"/>
    </source>
</evidence>
<name>A0A4P7CVA7_9BURK</name>
<dbReference type="Proteomes" id="UP000295727">
    <property type="component" value="Chromosome 2"/>
</dbReference>
<evidence type="ECO:0000313" key="2">
    <source>
        <dbReference type="EMBL" id="QBQ99237.1"/>
    </source>
</evidence>
<dbReference type="KEGG" id="ppai:E1956_18710"/>
<gene>
    <name evidence="2" type="ORF">E1956_18710</name>
</gene>
<keyword evidence="3" id="KW-1185">Reference proteome</keyword>
<protein>
    <submittedName>
        <fullName evidence="2">Uncharacterized protein</fullName>
    </submittedName>
</protein>
<feature type="region of interest" description="Disordered" evidence="1">
    <location>
        <begin position="23"/>
        <end position="191"/>
    </location>
</feature>
<feature type="compositionally biased region" description="Polar residues" evidence="1">
    <location>
        <begin position="151"/>
        <end position="169"/>
    </location>
</feature>
<accession>A0A4P7CVA7</accession>
<organism evidence="2 3">
    <name type="scientific">Paraburkholderia pallida</name>
    <dbReference type="NCBI Taxonomy" id="2547399"/>
    <lineage>
        <taxon>Bacteria</taxon>
        <taxon>Pseudomonadati</taxon>
        <taxon>Pseudomonadota</taxon>
        <taxon>Betaproteobacteria</taxon>
        <taxon>Burkholderiales</taxon>
        <taxon>Burkholderiaceae</taxon>
        <taxon>Paraburkholderia</taxon>
    </lineage>
</organism>
<proteinExistence type="predicted"/>